<dbReference type="EMBL" id="RJTM01000084">
    <property type="protein sequence ID" value="RNL86268.1"/>
    <property type="molecule type" value="Genomic_DNA"/>
</dbReference>
<comment type="caution">
    <text evidence="2">The sequence shown here is derived from an EMBL/GenBank/DDBJ whole genome shotgun (WGS) entry which is preliminary data.</text>
</comment>
<organism evidence="2 3">
    <name type="scientific">Sinomicrobium pectinilyticum</name>
    <dbReference type="NCBI Taxonomy" id="1084421"/>
    <lineage>
        <taxon>Bacteria</taxon>
        <taxon>Pseudomonadati</taxon>
        <taxon>Bacteroidota</taxon>
        <taxon>Flavobacteriia</taxon>
        <taxon>Flavobacteriales</taxon>
        <taxon>Flavobacteriaceae</taxon>
        <taxon>Sinomicrobium</taxon>
    </lineage>
</organism>
<name>A0A3N0EEF9_SINP1</name>
<dbReference type="PROSITE" id="PS51257">
    <property type="entry name" value="PROKAR_LIPOPROTEIN"/>
    <property type="match status" value="1"/>
</dbReference>
<accession>A0A3N0EEF9</accession>
<dbReference type="OrthoDB" id="1521716at2"/>
<feature type="chain" id="PRO_5018156922" description="T9SS C-terminal target domain-containing protein" evidence="1">
    <location>
        <begin position="16"/>
        <end position="455"/>
    </location>
</feature>
<dbReference type="Proteomes" id="UP000267469">
    <property type="component" value="Unassembled WGS sequence"/>
</dbReference>
<gene>
    <name evidence="2" type="ORF">ED312_11550</name>
</gene>
<reference evidence="2 3" key="1">
    <citation type="submission" date="2018-10" db="EMBL/GenBank/DDBJ databases">
        <title>Sinomicrobium pectinilyticum sp. nov., a pectinase-producing bacterium isolated from alkaline and saline soil, and emended description of the genus Sinomicrobium.</title>
        <authorList>
            <person name="Cheng B."/>
            <person name="Li C."/>
            <person name="Lai Q."/>
            <person name="Du M."/>
            <person name="Shao Z."/>
            <person name="Xu P."/>
            <person name="Yang C."/>
        </authorList>
    </citation>
    <scope>NUCLEOTIDE SEQUENCE [LARGE SCALE GENOMIC DNA]</scope>
    <source>
        <strain evidence="2 3">5DNS001</strain>
    </source>
</reference>
<evidence type="ECO:0000256" key="1">
    <source>
        <dbReference type="SAM" id="SignalP"/>
    </source>
</evidence>
<evidence type="ECO:0008006" key="4">
    <source>
        <dbReference type="Google" id="ProtNLM"/>
    </source>
</evidence>
<evidence type="ECO:0000313" key="3">
    <source>
        <dbReference type="Proteomes" id="UP000267469"/>
    </source>
</evidence>
<dbReference type="RefSeq" id="WP_123216174.1">
    <property type="nucleotide sequence ID" value="NZ_RJTM01000084.1"/>
</dbReference>
<feature type="signal peptide" evidence="1">
    <location>
        <begin position="1"/>
        <end position="15"/>
    </location>
</feature>
<protein>
    <recommendedName>
        <fullName evidence="4">T9SS C-terminal target domain-containing protein</fullName>
    </recommendedName>
</protein>
<keyword evidence="3" id="KW-1185">Reference proteome</keyword>
<evidence type="ECO:0000313" key="2">
    <source>
        <dbReference type="EMBL" id="RNL86268.1"/>
    </source>
</evidence>
<keyword evidence="1" id="KW-0732">Signal</keyword>
<dbReference type="PANTHER" id="PTHR41339:SF1">
    <property type="entry name" value="SECRETED PROTEIN"/>
    <property type="match status" value="1"/>
</dbReference>
<dbReference type="PANTHER" id="PTHR41339">
    <property type="entry name" value="LIPL48"/>
    <property type="match status" value="1"/>
</dbReference>
<proteinExistence type="predicted"/>
<sequence length="455" mass="47772">MNFKFSRLMALSAVAAIVTVGFQSCSSEEENLDPVSVKTRAVVTIPANTVISSNTTWSSANEYLLQGKVWVSGATLTIQAGTLIRGAFNSNPVNASALVITRTGRIEAEGTATNPIVMTAEANHQEKGGWGGLVILGNAQINQSPNQQIEGISTGVVPTGVNATYGTNNAGNNDEDSGTLRYVRVEYAGASIAEANELNAFTFGGVGSGTVVDHCQAYYGADDAFEFFGGRVNARYLVATACDDDAFDFDFGYQGKIQYGIVTIDGSENYSSDPNGIECDNDGSGSSNTPFTHPVLSNLTIVGTIDGGIAGGGNPTGSLYNAARFRRNTQYTLVNSIAYGYPTGIWNNTAQSSSSITIANNVVASVTANREYVGFSSTPPATGNIASAVNSITLDSPWGNPYTTDALKPTGGAAIDGNYYTHTDPFFDNTQYKGAIDKTGSSWLADAEFDGWVIN</sequence>
<dbReference type="AlphaFoldDB" id="A0A3N0EEF9"/>